<dbReference type="SMART" id="SM00192">
    <property type="entry name" value="LDLa"/>
    <property type="match status" value="1"/>
</dbReference>
<dbReference type="InterPro" id="IPR000859">
    <property type="entry name" value="CUB_dom"/>
</dbReference>
<gene>
    <name evidence="9" type="ORF">HPB48_010302</name>
</gene>
<dbReference type="CDD" id="cd00112">
    <property type="entry name" value="LDLa"/>
    <property type="match status" value="1"/>
</dbReference>
<dbReference type="InterPro" id="IPR043504">
    <property type="entry name" value="Peptidase_S1_PA_chymotrypsin"/>
</dbReference>
<evidence type="ECO:0000256" key="6">
    <source>
        <dbReference type="RuleBase" id="RU363034"/>
    </source>
</evidence>
<dbReference type="SUPFAM" id="SSF49854">
    <property type="entry name" value="Spermadhesin, CUB domain"/>
    <property type="match status" value="1"/>
</dbReference>
<evidence type="ECO:0000256" key="1">
    <source>
        <dbReference type="ARBA" id="ARBA00022670"/>
    </source>
</evidence>
<feature type="disulfide bond" evidence="5">
    <location>
        <begin position="231"/>
        <end position="249"/>
    </location>
</feature>
<dbReference type="Gene3D" id="2.40.10.10">
    <property type="entry name" value="Trypsin-like serine proteases"/>
    <property type="match status" value="1"/>
</dbReference>
<dbReference type="Pfam" id="PF00089">
    <property type="entry name" value="Trypsin"/>
    <property type="match status" value="1"/>
</dbReference>
<keyword evidence="4 5" id="KW-1015">Disulfide bond</keyword>
<dbReference type="SUPFAM" id="SSF57424">
    <property type="entry name" value="LDL receptor-like module"/>
    <property type="match status" value="1"/>
</dbReference>
<dbReference type="PROSITE" id="PS50068">
    <property type="entry name" value="LDLRA_2"/>
    <property type="match status" value="1"/>
</dbReference>
<dbReference type="OMA" id="NWIMETI"/>
<organism evidence="9 10">
    <name type="scientific">Haemaphysalis longicornis</name>
    <name type="common">Bush tick</name>
    <dbReference type="NCBI Taxonomy" id="44386"/>
    <lineage>
        <taxon>Eukaryota</taxon>
        <taxon>Metazoa</taxon>
        <taxon>Ecdysozoa</taxon>
        <taxon>Arthropoda</taxon>
        <taxon>Chelicerata</taxon>
        <taxon>Arachnida</taxon>
        <taxon>Acari</taxon>
        <taxon>Parasitiformes</taxon>
        <taxon>Ixodida</taxon>
        <taxon>Ixodoidea</taxon>
        <taxon>Ixodidae</taxon>
        <taxon>Haemaphysalinae</taxon>
        <taxon>Haemaphysalis</taxon>
    </lineage>
</organism>
<evidence type="ECO:0000259" key="8">
    <source>
        <dbReference type="PROSITE" id="PS50240"/>
    </source>
</evidence>
<name>A0A9J6FVY3_HAELO</name>
<keyword evidence="2 6" id="KW-0378">Hydrolase</keyword>
<dbReference type="OrthoDB" id="10059102at2759"/>
<dbReference type="PROSITE" id="PS50240">
    <property type="entry name" value="TRYPSIN_DOM"/>
    <property type="match status" value="1"/>
</dbReference>
<dbReference type="InterPro" id="IPR001314">
    <property type="entry name" value="Peptidase_S1A"/>
</dbReference>
<feature type="domain" description="Peptidase S1" evidence="8">
    <location>
        <begin position="284"/>
        <end position="527"/>
    </location>
</feature>
<dbReference type="AlphaFoldDB" id="A0A9J6FVY3"/>
<dbReference type="SUPFAM" id="SSF50494">
    <property type="entry name" value="Trypsin-like serine proteases"/>
    <property type="match status" value="1"/>
</dbReference>
<evidence type="ECO:0000256" key="3">
    <source>
        <dbReference type="ARBA" id="ARBA00022825"/>
    </source>
</evidence>
<dbReference type="InterPro" id="IPR036055">
    <property type="entry name" value="LDL_receptor-like_sf"/>
</dbReference>
<dbReference type="GO" id="GO:0006508">
    <property type="term" value="P:proteolysis"/>
    <property type="evidence" value="ECO:0007669"/>
    <property type="project" value="UniProtKB-KW"/>
</dbReference>
<evidence type="ECO:0000256" key="4">
    <source>
        <dbReference type="ARBA" id="ARBA00023157"/>
    </source>
</evidence>
<feature type="disulfide bond" evidence="5">
    <location>
        <begin position="224"/>
        <end position="236"/>
    </location>
</feature>
<dbReference type="Proteomes" id="UP000821853">
    <property type="component" value="Chromosome 2"/>
</dbReference>
<comment type="caution">
    <text evidence="9">The sequence shown here is derived from an EMBL/GenBank/DDBJ whole genome shotgun (WGS) entry which is preliminary data.</text>
</comment>
<feature type="disulfide bond" evidence="5">
    <location>
        <begin position="243"/>
        <end position="258"/>
    </location>
</feature>
<dbReference type="Gene3D" id="4.10.400.10">
    <property type="entry name" value="Low-density Lipoprotein Receptor"/>
    <property type="match status" value="1"/>
</dbReference>
<evidence type="ECO:0000256" key="2">
    <source>
        <dbReference type="ARBA" id="ARBA00022801"/>
    </source>
</evidence>
<dbReference type="SMART" id="SM00020">
    <property type="entry name" value="Tryp_SPc"/>
    <property type="match status" value="1"/>
</dbReference>
<dbReference type="CDD" id="cd00041">
    <property type="entry name" value="CUB"/>
    <property type="match status" value="1"/>
</dbReference>
<dbReference type="InterPro" id="IPR033116">
    <property type="entry name" value="TRYPSIN_SER"/>
</dbReference>
<keyword evidence="1 6" id="KW-0645">Protease</keyword>
<dbReference type="PROSITE" id="PS00135">
    <property type="entry name" value="TRYPSIN_SER"/>
    <property type="match status" value="1"/>
</dbReference>
<accession>A0A9J6FVY3</accession>
<evidence type="ECO:0000313" key="10">
    <source>
        <dbReference type="Proteomes" id="UP000821853"/>
    </source>
</evidence>
<dbReference type="EMBL" id="JABSTR010000004">
    <property type="protein sequence ID" value="KAH9366544.1"/>
    <property type="molecule type" value="Genomic_DNA"/>
</dbReference>
<dbReference type="PRINTS" id="PR00722">
    <property type="entry name" value="CHYMOTRYPSIN"/>
</dbReference>
<keyword evidence="3 6" id="KW-0720">Serine protease</keyword>
<evidence type="ECO:0000256" key="7">
    <source>
        <dbReference type="SAM" id="MobiDB-lite"/>
    </source>
</evidence>
<proteinExistence type="predicted"/>
<dbReference type="PANTHER" id="PTHR24252:SF7">
    <property type="entry name" value="HYALIN"/>
    <property type="match status" value="1"/>
</dbReference>
<dbReference type="InterPro" id="IPR018114">
    <property type="entry name" value="TRYPSIN_HIS"/>
</dbReference>
<dbReference type="InterPro" id="IPR009003">
    <property type="entry name" value="Peptidase_S1_PA"/>
</dbReference>
<evidence type="ECO:0000313" key="9">
    <source>
        <dbReference type="EMBL" id="KAH9366544.1"/>
    </source>
</evidence>
<protein>
    <recommendedName>
        <fullName evidence="8">Peptidase S1 domain-containing protein</fullName>
    </recommendedName>
</protein>
<dbReference type="Gene3D" id="2.60.120.290">
    <property type="entry name" value="Spermadhesin, CUB domain"/>
    <property type="match status" value="1"/>
</dbReference>
<reference evidence="9 10" key="1">
    <citation type="journal article" date="2020" name="Cell">
        <title>Large-Scale Comparative Analyses of Tick Genomes Elucidate Their Genetic Diversity and Vector Capacities.</title>
        <authorList>
            <consortium name="Tick Genome and Microbiome Consortium (TIGMIC)"/>
            <person name="Jia N."/>
            <person name="Wang J."/>
            <person name="Shi W."/>
            <person name="Du L."/>
            <person name="Sun Y."/>
            <person name="Zhan W."/>
            <person name="Jiang J.F."/>
            <person name="Wang Q."/>
            <person name="Zhang B."/>
            <person name="Ji P."/>
            <person name="Bell-Sakyi L."/>
            <person name="Cui X.M."/>
            <person name="Yuan T.T."/>
            <person name="Jiang B.G."/>
            <person name="Yang W.F."/>
            <person name="Lam T.T."/>
            <person name="Chang Q.C."/>
            <person name="Ding S.J."/>
            <person name="Wang X.J."/>
            <person name="Zhu J.G."/>
            <person name="Ruan X.D."/>
            <person name="Zhao L."/>
            <person name="Wei J.T."/>
            <person name="Ye R.Z."/>
            <person name="Que T.C."/>
            <person name="Du C.H."/>
            <person name="Zhou Y.H."/>
            <person name="Cheng J.X."/>
            <person name="Dai P.F."/>
            <person name="Guo W.B."/>
            <person name="Han X.H."/>
            <person name="Huang E.J."/>
            <person name="Li L.F."/>
            <person name="Wei W."/>
            <person name="Gao Y.C."/>
            <person name="Liu J.Z."/>
            <person name="Shao H.Z."/>
            <person name="Wang X."/>
            <person name="Wang C.C."/>
            <person name="Yang T.C."/>
            <person name="Huo Q.B."/>
            <person name="Li W."/>
            <person name="Chen H.Y."/>
            <person name="Chen S.E."/>
            <person name="Zhou L.G."/>
            <person name="Ni X.B."/>
            <person name="Tian J.H."/>
            <person name="Sheng Y."/>
            <person name="Liu T."/>
            <person name="Pan Y.S."/>
            <person name="Xia L.Y."/>
            <person name="Li J."/>
            <person name="Zhao F."/>
            <person name="Cao W.C."/>
        </authorList>
    </citation>
    <scope>NUCLEOTIDE SEQUENCE [LARGE SCALE GENOMIC DNA]</scope>
    <source>
        <strain evidence="9">HaeL-2018</strain>
    </source>
</reference>
<feature type="region of interest" description="Disordered" evidence="7">
    <location>
        <begin position="1"/>
        <end position="94"/>
    </location>
</feature>
<dbReference type="Pfam" id="PF00057">
    <property type="entry name" value="Ldl_recept_a"/>
    <property type="match status" value="1"/>
</dbReference>
<evidence type="ECO:0000256" key="5">
    <source>
        <dbReference type="PROSITE-ProRule" id="PRU00124"/>
    </source>
</evidence>
<dbReference type="VEuPathDB" id="VectorBase:HLOH_061060"/>
<feature type="compositionally biased region" description="Basic and acidic residues" evidence="7">
    <location>
        <begin position="59"/>
        <end position="70"/>
    </location>
</feature>
<dbReference type="InterPro" id="IPR001254">
    <property type="entry name" value="Trypsin_dom"/>
</dbReference>
<sequence length="533" mass="57804">MGDGGTSGANHAEGLETAERARERGGAEQDGAVEIPRRTRRPTRTSRHEGGHPPPTNDKTPEQPDQKQEAMEAEEAPANKQIAQPPKAAEQTQLTQGESAILTALGRIEDRLNTLEAKHERQVINLAFEEFSLQDSLDCVRDRLALYAGESLPQGLGKQPPGASGQPAAAAPLVRWCGPLLPRDYALPANTAATLVFSSGKLGTPGLGFVARYYLTDAPVGGDCKDDELKCRNGQCTEEGKKCDGNDDCGDGTDEEGCGYETGGQPVCGQPFVDPVRFHGDAYIVGGSKAKPEGWPWQASLRLAEDPVYGHKCGASLLDRHWLVSAAHCFRTWGEPSDWVIYLGKHYLFEDEPAQQFRYAESIFIHPGYQMTVRAELIENRKDHDIALIKLNAPVTLNRQVQPICLEELDDLADNTTCYVTGWGATREAEVSPELKQASVLVLPLYECSAYYNGTCVINSLMYCAGYADGRHDSCHGDSGGPLVVKQGGKWKLAGVVSGGLRCGEPRHPGIYTKVAPHLGWMRDVMSANSGHP</sequence>
<feature type="compositionally biased region" description="Basic and acidic residues" evidence="7">
    <location>
        <begin position="13"/>
        <end position="27"/>
    </location>
</feature>
<keyword evidence="10" id="KW-1185">Reference proteome</keyword>
<dbReference type="InterPro" id="IPR002172">
    <property type="entry name" value="LDrepeatLR_classA_rpt"/>
</dbReference>
<dbReference type="PROSITE" id="PS00134">
    <property type="entry name" value="TRYPSIN_HIS"/>
    <property type="match status" value="1"/>
</dbReference>
<dbReference type="PANTHER" id="PTHR24252">
    <property type="entry name" value="ACROSIN-RELATED"/>
    <property type="match status" value="1"/>
</dbReference>
<dbReference type="InterPro" id="IPR035914">
    <property type="entry name" value="Sperma_CUB_dom_sf"/>
</dbReference>
<dbReference type="CDD" id="cd00190">
    <property type="entry name" value="Tryp_SPc"/>
    <property type="match status" value="1"/>
</dbReference>
<dbReference type="GO" id="GO:0004252">
    <property type="term" value="F:serine-type endopeptidase activity"/>
    <property type="evidence" value="ECO:0007669"/>
    <property type="project" value="InterPro"/>
</dbReference>
<dbReference type="FunFam" id="2.40.10.10:FF:000003">
    <property type="entry name" value="Transmembrane serine protease 3"/>
    <property type="match status" value="1"/>
</dbReference>